<name>A0A830BP37_9LAMI</name>
<accession>A0A830BP37</accession>
<feature type="compositionally biased region" description="Basic residues" evidence="1">
    <location>
        <begin position="27"/>
        <end position="43"/>
    </location>
</feature>
<reference evidence="2" key="1">
    <citation type="submission" date="2020-07" db="EMBL/GenBank/DDBJ databases">
        <title>Ethylene signaling mediates host invasion by parasitic plants.</title>
        <authorList>
            <person name="Yoshida S."/>
        </authorList>
    </citation>
    <scope>NUCLEOTIDE SEQUENCE</scope>
    <source>
        <strain evidence="2">Okayama</strain>
    </source>
</reference>
<feature type="region of interest" description="Disordered" evidence="1">
    <location>
        <begin position="27"/>
        <end position="85"/>
    </location>
</feature>
<evidence type="ECO:0000313" key="3">
    <source>
        <dbReference type="Proteomes" id="UP000653305"/>
    </source>
</evidence>
<organism evidence="2 3">
    <name type="scientific">Phtheirospermum japonicum</name>
    <dbReference type="NCBI Taxonomy" id="374723"/>
    <lineage>
        <taxon>Eukaryota</taxon>
        <taxon>Viridiplantae</taxon>
        <taxon>Streptophyta</taxon>
        <taxon>Embryophyta</taxon>
        <taxon>Tracheophyta</taxon>
        <taxon>Spermatophyta</taxon>
        <taxon>Magnoliopsida</taxon>
        <taxon>eudicotyledons</taxon>
        <taxon>Gunneridae</taxon>
        <taxon>Pentapetalae</taxon>
        <taxon>asterids</taxon>
        <taxon>lamiids</taxon>
        <taxon>Lamiales</taxon>
        <taxon>Orobanchaceae</taxon>
        <taxon>Orobanchaceae incertae sedis</taxon>
        <taxon>Phtheirospermum</taxon>
    </lineage>
</organism>
<evidence type="ECO:0000256" key="1">
    <source>
        <dbReference type="SAM" id="MobiDB-lite"/>
    </source>
</evidence>
<proteinExistence type="predicted"/>
<dbReference type="EMBL" id="BMAC01000123">
    <property type="protein sequence ID" value="GFP86314.1"/>
    <property type="molecule type" value="Genomic_DNA"/>
</dbReference>
<dbReference type="AlphaFoldDB" id="A0A830BP37"/>
<protein>
    <submittedName>
        <fullName evidence="2">Uncharacterized protein</fullName>
    </submittedName>
</protein>
<dbReference type="Proteomes" id="UP000653305">
    <property type="component" value="Unassembled WGS sequence"/>
</dbReference>
<sequence>MAEGLLVTKESGNIFIANDKYFSMHMLAKKGGRRKPSPPRRRFSPPPPDHEKRGGGWRVAPPAPRFSRGPHVKDKPLPTPPPPRY</sequence>
<comment type="caution">
    <text evidence="2">The sequence shown here is derived from an EMBL/GenBank/DDBJ whole genome shotgun (WGS) entry which is preliminary data.</text>
</comment>
<keyword evidence="3" id="KW-1185">Reference proteome</keyword>
<gene>
    <name evidence="2" type="ORF">PHJA_000775200</name>
</gene>
<evidence type="ECO:0000313" key="2">
    <source>
        <dbReference type="EMBL" id="GFP86314.1"/>
    </source>
</evidence>